<protein>
    <submittedName>
        <fullName evidence="2">Uncharacterized protein</fullName>
    </submittedName>
</protein>
<dbReference type="AlphaFoldDB" id="L9XJI1"/>
<evidence type="ECO:0000256" key="1">
    <source>
        <dbReference type="SAM" id="MobiDB-lite"/>
    </source>
</evidence>
<comment type="caution">
    <text evidence="2">The sequence shown here is derived from an EMBL/GenBank/DDBJ whole genome shotgun (WGS) entry which is preliminary data.</text>
</comment>
<evidence type="ECO:0000313" key="2">
    <source>
        <dbReference type="EMBL" id="ELY61919.1"/>
    </source>
</evidence>
<dbReference type="Pfam" id="PF24018">
    <property type="entry name" value="DUF7331"/>
    <property type="match status" value="1"/>
</dbReference>
<proteinExistence type="predicted"/>
<dbReference type="EMBL" id="AOHZ01000009">
    <property type="protein sequence ID" value="ELY61919.1"/>
    <property type="molecule type" value="Genomic_DNA"/>
</dbReference>
<feature type="compositionally biased region" description="Basic and acidic residues" evidence="1">
    <location>
        <begin position="7"/>
        <end position="21"/>
    </location>
</feature>
<sequence length="60" mass="6569">MMTVPARRQDSDVDAASRESPEEPSVIVSAHETRPGKVVFTERGNTDGWIATDLAVSLER</sequence>
<dbReference type="Proteomes" id="UP000011602">
    <property type="component" value="Unassembled WGS sequence"/>
</dbReference>
<dbReference type="InterPro" id="IPR055755">
    <property type="entry name" value="DUF7331"/>
</dbReference>
<organism evidence="2 3">
    <name type="scientific">Natronolimnohabitans innermongolicus JCM 12255</name>
    <dbReference type="NCBI Taxonomy" id="1227499"/>
    <lineage>
        <taxon>Archaea</taxon>
        <taxon>Methanobacteriati</taxon>
        <taxon>Methanobacteriota</taxon>
        <taxon>Stenosarchaea group</taxon>
        <taxon>Halobacteria</taxon>
        <taxon>Halobacteriales</taxon>
        <taxon>Natrialbaceae</taxon>
        <taxon>Natronolimnohabitans</taxon>
    </lineage>
</organism>
<name>L9XJI1_9EURY</name>
<accession>L9XJI1</accession>
<keyword evidence="3" id="KW-1185">Reference proteome</keyword>
<evidence type="ECO:0000313" key="3">
    <source>
        <dbReference type="Proteomes" id="UP000011602"/>
    </source>
</evidence>
<dbReference type="eggNOG" id="arCOG06242">
    <property type="taxonomic scope" value="Archaea"/>
</dbReference>
<dbReference type="STRING" id="1227499.C493_01525"/>
<gene>
    <name evidence="2" type="ORF">C493_01525</name>
</gene>
<feature type="region of interest" description="Disordered" evidence="1">
    <location>
        <begin position="1"/>
        <end position="30"/>
    </location>
</feature>
<reference evidence="2 3" key="1">
    <citation type="journal article" date="2014" name="PLoS Genet.">
        <title>Phylogenetically driven sequencing of extremely halophilic archaea reveals strategies for static and dynamic osmo-response.</title>
        <authorList>
            <person name="Becker E.A."/>
            <person name="Seitzer P.M."/>
            <person name="Tritt A."/>
            <person name="Larsen D."/>
            <person name="Krusor M."/>
            <person name="Yao A.I."/>
            <person name="Wu D."/>
            <person name="Madern D."/>
            <person name="Eisen J.A."/>
            <person name="Darling A.E."/>
            <person name="Facciotti M.T."/>
        </authorList>
    </citation>
    <scope>NUCLEOTIDE SEQUENCE [LARGE SCALE GENOMIC DNA]</scope>
    <source>
        <strain evidence="2 3">JCM 12255</strain>
    </source>
</reference>